<dbReference type="Pfam" id="PF00438">
    <property type="entry name" value="S-AdoMet_synt_N"/>
    <property type="match status" value="1"/>
</dbReference>
<evidence type="ECO:0000256" key="1">
    <source>
        <dbReference type="ARBA" id="ARBA00022723"/>
    </source>
</evidence>
<reference evidence="3 4" key="1">
    <citation type="submission" date="2018-12" db="EMBL/GenBank/DDBJ databases">
        <authorList>
            <consortium name="Pathogen Informatics"/>
        </authorList>
    </citation>
    <scope>NUCLEOTIDE SEQUENCE [LARGE SCALE GENOMIC DNA]</scope>
    <source>
        <strain evidence="3 4">NCTC9695</strain>
    </source>
</reference>
<keyword evidence="1" id="KW-0479">Metal-binding</keyword>
<dbReference type="GO" id="GO:0006556">
    <property type="term" value="P:S-adenosylmethionine biosynthetic process"/>
    <property type="evidence" value="ECO:0007669"/>
    <property type="project" value="InterPro"/>
</dbReference>
<accession>A0A3S4LHI5</accession>
<evidence type="ECO:0000259" key="2">
    <source>
        <dbReference type="Pfam" id="PF00438"/>
    </source>
</evidence>
<protein>
    <submittedName>
        <fullName evidence="3">S-adenosylmethionine synthase</fullName>
        <ecNumber evidence="3">2.5.1.6</ecNumber>
    </submittedName>
</protein>
<dbReference type="Gene3D" id="3.30.300.10">
    <property type="match status" value="1"/>
</dbReference>
<dbReference type="InterPro" id="IPR022636">
    <property type="entry name" value="S-AdoMet_synthetase_sfam"/>
</dbReference>
<dbReference type="PANTHER" id="PTHR11964">
    <property type="entry name" value="S-ADENOSYLMETHIONINE SYNTHETASE"/>
    <property type="match status" value="1"/>
</dbReference>
<proteinExistence type="predicted"/>
<dbReference type="Proteomes" id="UP000275777">
    <property type="component" value="Chromosome"/>
</dbReference>
<dbReference type="InterPro" id="IPR022628">
    <property type="entry name" value="S-AdoMet_synt_N"/>
</dbReference>
<dbReference type="EMBL" id="LR134182">
    <property type="protein sequence ID" value="VEB40936.1"/>
    <property type="molecule type" value="Genomic_DNA"/>
</dbReference>
<sequence>MSEYLFTSESVSEGHPDKVADQISDAILDAILREDKHAASRRRRWSTPA</sequence>
<dbReference type="InterPro" id="IPR002133">
    <property type="entry name" value="S-AdoMet_synthetase"/>
</dbReference>
<gene>
    <name evidence="3" type="primary">metK_1</name>
    <name evidence="3" type="ORF">NCTC9695_01341</name>
</gene>
<dbReference type="AlphaFoldDB" id="A0A3S4LHI5"/>
<dbReference type="GO" id="GO:0004478">
    <property type="term" value="F:methionine adenosyltransferase activity"/>
    <property type="evidence" value="ECO:0007669"/>
    <property type="project" value="UniProtKB-EC"/>
</dbReference>
<name>A0A3S4LHI5_CHRVL</name>
<keyword evidence="3" id="KW-0808">Transferase</keyword>
<evidence type="ECO:0000313" key="4">
    <source>
        <dbReference type="Proteomes" id="UP000275777"/>
    </source>
</evidence>
<evidence type="ECO:0000313" key="3">
    <source>
        <dbReference type="EMBL" id="VEB40936.1"/>
    </source>
</evidence>
<dbReference type="EC" id="2.5.1.6" evidence="3"/>
<dbReference type="GO" id="GO:0046872">
    <property type="term" value="F:metal ion binding"/>
    <property type="evidence" value="ECO:0007669"/>
    <property type="project" value="UniProtKB-KW"/>
</dbReference>
<dbReference type="SUPFAM" id="SSF55973">
    <property type="entry name" value="S-adenosylmethionine synthetase"/>
    <property type="match status" value="1"/>
</dbReference>
<feature type="domain" description="S-adenosylmethionine synthetase N-terminal" evidence="2">
    <location>
        <begin position="4"/>
        <end position="38"/>
    </location>
</feature>
<organism evidence="3 4">
    <name type="scientific">Chromobacterium violaceum</name>
    <dbReference type="NCBI Taxonomy" id="536"/>
    <lineage>
        <taxon>Bacteria</taxon>
        <taxon>Pseudomonadati</taxon>
        <taxon>Pseudomonadota</taxon>
        <taxon>Betaproteobacteria</taxon>
        <taxon>Neisseriales</taxon>
        <taxon>Chromobacteriaceae</taxon>
        <taxon>Chromobacterium</taxon>
    </lineage>
</organism>
<dbReference type="GO" id="GO:0005524">
    <property type="term" value="F:ATP binding"/>
    <property type="evidence" value="ECO:0007669"/>
    <property type="project" value="InterPro"/>
</dbReference>